<keyword evidence="1" id="KW-1133">Transmembrane helix</keyword>
<name>A0AAU8JK90_9CYAN</name>
<proteinExistence type="predicted"/>
<keyword evidence="1" id="KW-0472">Membrane</keyword>
<sequence length="70" mass="7894">MPPYLVTLVSGFLFVWLIRHTHEETVVVMAASLAAILLICGIILAPWPIQLAGFLILLADRLNQRFEETF</sequence>
<evidence type="ECO:0000313" key="2">
    <source>
        <dbReference type="EMBL" id="XCM39689.1"/>
    </source>
</evidence>
<keyword evidence="1" id="KW-0812">Transmembrane</keyword>
<evidence type="ECO:0000256" key="1">
    <source>
        <dbReference type="SAM" id="Phobius"/>
    </source>
</evidence>
<accession>A0AAU8JK90</accession>
<dbReference type="AlphaFoldDB" id="A0AAU8JK90"/>
<feature type="transmembrane region" description="Helical" evidence="1">
    <location>
        <begin position="33"/>
        <end position="58"/>
    </location>
</feature>
<gene>
    <name evidence="2" type="ORF">ABWT76_002636</name>
</gene>
<dbReference type="RefSeq" id="WP_054467508.1">
    <property type="nucleotide sequence ID" value="NZ_CP159837.1"/>
</dbReference>
<dbReference type="EMBL" id="CP159837">
    <property type="protein sequence ID" value="XCM39689.1"/>
    <property type="molecule type" value="Genomic_DNA"/>
</dbReference>
<protein>
    <submittedName>
        <fullName evidence="2">Uncharacterized protein</fullName>
    </submittedName>
</protein>
<organism evidence="2">
    <name type="scientific">Planktothricoides raciborskii GIHE-MW2</name>
    <dbReference type="NCBI Taxonomy" id="2792601"/>
    <lineage>
        <taxon>Bacteria</taxon>
        <taxon>Bacillati</taxon>
        <taxon>Cyanobacteriota</taxon>
        <taxon>Cyanophyceae</taxon>
        <taxon>Oscillatoriophycideae</taxon>
        <taxon>Oscillatoriales</taxon>
        <taxon>Oscillatoriaceae</taxon>
        <taxon>Planktothricoides</taxon>
    </lineage>
</organism>
<reference evidence="2" key="1">
    <citation type="submission" date="2024-07" db="EMBL/GenBank/DDBJ databases">
        <authorList>
            <person name="Kim Y.J."/>
            <person name="Jeong J.Y."/>
        </authorList>
    </citation>
    <scope>NUCLEOTIDE SEQUENCE</scope>
    <source>
        <strain evidence="2">GIHE-MW2</strain>
    </source>
</reference>